<dbReference type="PROSITE" id="PS50021">
    <property type="entry name" value="CH"/>
    <property type="match status" value="2"/>
</dbReference>
<gene>
    <name evidence="6" type="ORF">SMRZ_LOCUS15097</name>
</gene>
<feature type="compositionally biased region" description="Polar residues" evidence="5">
    <location>
        <begin position="381"/>
        <end position="391"/>
    </location>
</feature>
<dbReference type="GO" id="GO:0005737">
    <property type="term" value="C:cytoplasm"/>
    <property type="evidence" value="ECO:0007669"/>
    <property type="project" value="UniProtKB-SubCell"/>
</dbReference>
<dbReference type="SUPFAM" id="SSF52540">
    <property type="entry name" value="P-loop containing nucleoside triphosphate hydrolases"/>
    <property type="match status" value="3"/>
</dbReference>
<keyword evidence="4" id="KW-0112">Calmodulin-binding</keyword>
<dbReference type="Gene3D" id="1.20.5.190">
    <property type="match status" value="7"/>
</dbReference>
<dbReference type="Pfam" id="PF00307">
    <property type="entry name" value="CH"/>
    <property type="match status" value="1"/>
</dbReference>
<dbReference type="InterPro" id="IPR000048">
    <property type="entry name" value="IQ_motif_EF-hand-BS"/>
</dbReference>
<feature type="region of interest" description="Disordered" evidence="5">
    <location>
        <begin position="660"/>
        <end position="682"/>
    </location>
</feature>
<feature type="compositionally biased region" description="Polar residues" evidence="5">
    <location>
        <begin position="44"/>
        <end position="64"/>
    </location>
</feature>
<evidence type="ECO:0000256" key="3">
    <source>
        <dbReference type="ARBA" id="ARBA00022737"/>
    </source>
</evidence>
<dbReference type="Proteomes" id="UP000277204">
    <property type="component" value="Unassembled WGS sequence"/>
</dbReference>
<dbReference type="PROSITE" id="PS50096">
    <property type="entry name" value="IQ"/>
    <property type="match status" value="9"/>
</dbReference>
<evidence type="ECO:0000313" key="6">
    <source>
        <dbReference type="EMBL" id="VDP17467.1"/>
    </source>
</evidence>
<feature type="region of interest" description="Disordered" evidence="5">
    <location>
        <begin position="293"/>
        <end position="312"/>
    </location>
</feature>
<dbReference type="CDD" id="cd23767">
    <property type="entry name" value="IQCD"/>
    <property type="match status" value="4"/>
</dbReference>
<accession>A0A183MGC2</accession>
<feature type="compositionally biased region" description="Polar residues" evidence="5">
    <location>
        <begin position="300"/>
        <end position="312"/>
    </location>
</feature>
<evidence type="ECO:0000256" key="2">
    <source>
        <dbReference type="ARBA" id="ARBA00022490"/>
    </source>
</evidence>
<keyword evidence="3" id="KW-0677">Repeat</keyword>
<dbReference type="CDD" id="cd21223">
    <property type="entry name" value="CH_ASPM_rpt1"/>
    <property type="match status" value="1"/>
</dbReference>
<dbReference type="Gene3D" id="1.10.418.10">
    <property type="entry name" value="Calponin-like domain"/>
    <property type="match status" value="2"/>
</dbReference>
<dbReference type="GO" id="GO:0051295">
    <property type="term" value="P:establishment of meiotic spindle localization"/>
    <property type="evidence" value="ECO:0007669"/>
    <property type="project" value="TreeGrafter"/>
</dbReference>
<dbReference type="EMBL" id="UZAI01016874">
    <property type="protein sequence ID" value="VDP17467.1"/>
    <property type="molecule type" value="Genomic_DNA"/>
</dbReference>
<evidence type="ECO:0000256" key="4">
    <source>
        <dbReference type="ARBA" id="ARBA00022860"/>
    </source>
</evidence>
<name>A0A183MGC2_9TREM</name>
<keyword evidence="2" id="KW-0963">Cytoplasm</keyword>
<evidence type="ECO:0000256" key="1">
    <source>
        <dbReference type="ARBA" id="ARBA00004496"/>
    </source>
</evidence>
<organism evidence="6 7">
    <name type="scientific">Schistosoma margrebowiei</name>
    <dbReference type="NCBI Taxonomy" id="48269"/>
    <lineage>
        <taxon>Eukaryota</taxon>
        <taxon>Metazoa</taxon>
        <taxon>Spiralia</taxon>
        <taxon>Lophotrochozoa</taxon>
        <taxon>Platyhelminthes</taxon>
        <taxon>Trematoda</taxon>
        <taxon>Digenea</taxon>
        <taxon>Strigeidida</taxon>
        <taxon>Schistosomatoidea</taxon>
        <taxon>Schistosomatidae</taxon>
        <taxon>Schistosoma</taxon>
    </lineage>
</organism>
<dbReference type="GO" id="GO:0000278">
    <property type="term" value="P:mitotic cell cycle"/>
    <property type="evidence" value="ECO:0007669"/>
    <property type="project" value="TreeGrafter"/>
</dbReference>
<dbReference type="STRING" id="48269.A0A183MGC2"/>
<comment type="subcellular location">
    <subcellularLocation>
        <location evidence="1">Cytoplasm</location>
    </subcellularLocation>
</comment>
<keyword evidence="7" id="KW-1185">Reference proteome</keyword>
<dbReference type="GO" id="GO:0005516">
    <property type="term" value="F:calmodulin binding"/>
    <property type="evidence" value="ECO:0007669"/>
    <property type="project" value="UniProtKB-KW"/>
</dbReference>
<feature type="region of interest" description="Disordered" evidence="5">
    <location>
        <begin position="41"/>
        <end position="67"/>
    </location>
</feature>
<dbReference type="Pfam" id="PF00612">
    <property type="entry name" value="IQ"/>
    <property type="match status" value="11"/>
</dbReference>
<dbReference type="InterPro" id="IPR001715">
    <property type="entry name" value="CH_dom"/>
</dbReference>
<dbReference type="PANTHER" id="PTHR22706:SF1">
    <property type="entry name" value="ASSEMBLY FACTOR FOR SPINDLE MICROTUBULES"/>
    <property type="match status" value="1"/>
</dbReference>
<protein>
    <submittedName>
        <fullName evidence="6">Uncharacterized protein</fullName>
    </submittedName>
</protein>
<dbReference type="SUPFAM" id="SSF47576">
    <property type="entry name" value="Calponin-homology domain, CH-domain"/>
    <property type="match status" value="1"/>
</dbReference>
<evidence type="ECO:0000256" key="5">
    <source>
        <dbReference type="SAM" id="MobiDB-lite"/>
    </source>
</evidence>
<proteinExistence type="predicted"/>
<dbReference type="SMART" id="SM00015">
    <property type="entry name" value="IQ"/>
    <property type="match status" value="14"/>
</dbReference>
<sequence length="1872" mass="214533">MESHKVRKSWFGTDRNPLCVASLDQDRPFLTVSQSYLIKEQSKSDQITTQNENASGTKSPSGNYEVTLHGDENEVPFTVNVSDTLSVSMFSRRAVVDFGTTNFTGKSLTRFLLLVNHFDGEQSVMIQRSPPENEFTIDWITSETDNFTSRPFHPAISKRIILKPLHGRSLMKITWIPIRDSVSSGVYSFHHLIQFRVNDAYFIQAVIVGRLLPPERPSRSKSISPISEIHRHISSSFSTRPTTVFGQSCDFNDLTTSSFTSERPQNTDFCRPHAIEKSFIDELSADDFLLKTTESRRRSSSQPTSATPTRNLSIFGRFHEMKELSSSIQSITGSNKLCSDTNLTTDVNFLNCTATAFVSPKLVRSPALKGVKTTESRRRSSSQPTSATPTRNLSIFGRFHEMKELSSSIQSITGSNKLCSDTNLTTDVNFLNCTATAFVSPKLVRSPALKGVTYAPVSTYKKKQDGNLFYTNVTSVLSDMSVYGLTQWLNGVFAPCIAANSYNGLPTTSSKDICVVGSSVYHSTVEKAVELLNSTIIMTPGERIEREVDNGKLTHVQMLSFRVDKGSQRRIQDYLLLNYAPIWLHLTLDALISSSSTQSYSSVTSHNVCSTTIPEFNDQPYPEDNKNVYTSCLSKKIHSYLFDSFDLNKPVLPIKPAADNKKLKRSSHHTTRNDTNSTKPNTLPNRDILYNRHVIKRFIIFIWIIDCFKRHMLIKYDPCLFRIKSVIKSSSSLLLWFAQNFLHGENNLVRHLAYLGAQVTVNQTPLDEYQFTVENLAVDLRDGVRLVKLAELLIPTLSTEKPPTVIKPNSLMSMVRFPAISRLQKIHNVGVALKSFEQYGQISMADGSLIDPRDIVDGHREKTLTLLWCLLLRHQVLALLDHSALENEIHTLETNINSSDTNMCVNELNHLKLNISTDNNVKDDKNQMAHFKLLYWASLVCHLYNVPVTSLDESFTDGRALCYLLHHYLPTVLPQGLIRQCTTYTNNNLSVPLPNHLLIRNNLFNLSLFQKKLSVLGDVPLLLSTPISSANFSNILPPGLVITILAYLANRLVVGPSDKHKLNLLIRDNAACIIQNAWRRFQDYINFSKLKLIPYGREWRNERKRIKACITIQAFVRGYLVRKQVVQIKSLRNSAAIIIQSYVRRFLIRCYFERIHQSATLIQSAWRGYQAHQNYTLLKKSCIILQAFSRGFLARRYVAQLQEHRNKSATIIQSHFRRLIVQRSIENWHKSAIQIQSAWRCYHIHQKYIILKHACLTIQRYVRGYYARKFVMETRSKRTLAATVIQSYFRSYMVRLEIFHWHMAAVQIQSKWRSYFHRKRFLSLKSWCITIQKYARGYLARERLATVQYNRNSAATVIQSHFRKFLVLRRINVLHSSALRIQLFWRFHRSRRIITQFKDIVLLVVERHNSSRMIQRWWRACFLFKFIARQRCSAIRIQAAWKGFRIRKHLFALSQSSKKGTDITKISSRLNGRETHLVTSKSKSVPSLQNSKPKLHKEKCLLSLTPLEAKSLIDICFRLNKATERAQNNPHLTLASKARNALKQLSHSTSVNQILDAIKLLETTTGFSAELCYWIVGLSPPKKPMYNNACFNEQDENSPCALIRFFQIMMACNRSVPHEDIFIAITGIFLNIGRRKDLVSNLDLWWNPLTFKSKRPFATNENENEEFQQPAIVRLINTQLRRYQSLPGLCTTVSDLQLSISTQSHLKKLSHVNSVESKLPHNSVSITQNMSLVEVLMEILQRTWRARPGTVSVRLFSRTCCVLALLFNSAPPHLFSNNSFLLPTIQEIYEGLYRRSDPHSRFHLNFDPIGDSTNFLNVNEVHLKASNAQMKKLRAYLSCELDWHFRPTRSRLNPLLAIQYLLMIAMRKIDDA</sequence>
<dbReference type="GO" id="GO:0007051">
    <property type="term" value="P:spindle organization"/>
    <property type="evidence" value="ECO:0007669"/>
    <property type="project" value="TreeGrafter"/>
</dbReference>
<feature type="compositionally biased region" description="Polar residues" evidence="5">
    <location>
        <begin position="673"/>
        <end position="682"/>
    </location>
</feature>
<dbReference type="InterPro" id="IPR051185">
    <property type="entry name" value="ASPM"/>
</dbReference>
<dbReference type="InterPro" id="IPR036872">
    <property type="entry name" value="CH_dom_sf"/>
</dbReference>
<dbReference type="InterPro" id="IPR027417">
    <property type="entry name" value="P-loop_NTPase"/>
</dbReference>
<evidence type="ECO:0000313" key="7">
    <source>
        <dbReference type="Proteomes" id="UP000277204"/>
    </source>
</evidence>
<dbReference type="SMART" id="SM00033">
    <property type="entry name" value="CH"/>
    <property type="match status" value="2"/>
</dbReference>
<dbReference type="PANTHER" id="PTHR22706">
    <property type="entry name" value="ASSEMBLY FACTOR FOR SPINDLE MICROTUBULES"/>
    <property type="match status" value="1"/>
</dbReference>
<feature type="region of interest" description="Disordered" evidence="5">
    <location>
        <begin position="368"/>
        <end position="391"/>
    </location>
</feature>
<reference evidence="6 7" key="1">
    <citation type="submission" date="2018-11" db="EMBL/GenBank/DDBJ databases">
        <authorList>
            <consortium name="Pathogen Informatics"/>
        </authorList>
    </citation>
    <scope>NUCLEOTIDE SEQUENCE [LARGE SCALE GENOMIC DNA]</scope>
    <source>
        <strain evidence="6 7">Zambia</strain>
    </source>
</reference>
<dbReference type="CDD" id="cd21224">
    <property type="entry name" value="CH_ASPM_rpt2"/>
    <property type="match status" value="1"/>
</dbReference>
<dbReference type="GO" id="GO:0000922">
    <property type="term" value="C:spindle pole"/>
    <property type="evidence" value="ECO:0007669"/>
    <property type="project" value="TreeGrafter"/>
</dbReference>